<evidence type="ECO:0000313" key="1">
    <source>
        <dbReference type="EMBL" id="JAH81942.1"/>
    </source>
</evidence>
<dbReference type="EMBL" id="GBXM01026635">
    <property type="protein sequence ID" value="JAH81942.1"/>
    <property type="molecule type" value="Transcribed_RNA"/>
</dbReference>
<sequence>MILLCCLPPLAVSGDTLISARLFNSTLMYCAGNSRDCYKTNGYFEVSNLILSVRAA</sequence>
<name>A0A0E9VV75_ANGAN</name>
<reference evidence="1" key="2">
    <citation type="journal article" date="2015" name="Fish Shellfish Immunol.">
        <title>Early steps in the European eel (Anguilla anguilla)-Vibrio vulnificus interaction in the gills: Role of the RtxA13 toxin.</title>
        <authorList>
            <person name="Callol A."/>
            <person name="Pajuelo D."/>
            <person name="Ebbesson L."/>
            <person name="Teles M."/>
            <person name="MacKenzie S."/>
            <person name="Amaro C."/>
        </authorList>
    </citation>
    <scope>NUCLEOTIDE SEQUENCE</scope>
</reference>
<organism evidence="1">
    <name type="scientific">Anguilla anguilla</name>
    <name type="common">European freshwater eel</name>
    <name type="synonym">Muraena anguilla</name>
    <dbReference type="NCBI Taxonomy" id="7936"/>
    <lineage>
        <taxon>Eukaryota</taxon>
        <taxon>Metazoa</taxon>
        <taxon>Chordata</taxon>
        <taxon>Craniata</taxon>
        <taxon>Vertebrata</taxon>
        <taxon>Euteleostomi</taxon>
        <taxon>Actinopterygii</taxon>
        <taxon>Neopterygii</taxon>
        <taxon>Teleostei</taxon>
        <taxon>Anguilliformes</taxon>
        <taxon>Anguillidae</taxon>
        <taxon>Anguilla</taxon>
    </lineage>
</organism>
<reference evidence="1" key="1">
    <citation type="submission" date="2014-11" db="EMBL/GenBank/DDBJ databases">
        <authorList>
            <person name="Amaro Gonzalez C."/>
        </authorList>
    </citation>
    <scope>NUCLEOTIDE SEQUENCE</scope>
</reference>
<dbReference type="AlphaFoldDB" id="A0A0E9VV75"/>
<proteinExistence type="predicted"/>
<accession>A0A0E9VV75</accession>
<protein>
    <submittedName>
        <fullName evidence="1">Uncharacterized protein</fullName>
    </submittedName>
</protein>